<dbReference type="Proteomes" id="UP000541444">
    <property type="component" value="Unassembled WGS sequence"/>
</dbReference>
<proteinExistence type="predicted"/>
<evidence type="ECO:0000313" key="2">
    <source>
        <dbReference type="Proteomes" id="UP000541444"/>
    </source>
</evidence>
<comment type="caution">
    <text evidence="1">The sequence shown here is derived from an EMBL/GenBank/DDBJ whole genome shotgun (WGS) entry which is preliminary data.</text>
</comment>
<dbReference type="AlphaFoldDB" id="A0A7J7LS35"/>
<organism evidence="1 2">
    <name type="scientific">Kingdonia uniflora</name>
    <dbReference type="NCBI Taxonomy" id="39325"/>
    <lineage>
        <taxon>Eukaryota</taxon>
        <taxon>Viridiplantae</taxon>
        <taxon>Streptophyta</taxon>
        <taxon>Embryophyta</taxon>
        <taxon>Tracheophyta</taxon>
        <taxon>Spermatophyta</taxon>
        <taxon>Magnoliopsida</taxon>
        <taxon>Ranunculales</taxon>
        <taxon>Circaeasteraceae</taxon>
        <taxon>Kingdonia</taxon>
    </lineage>
</organism>
<dbReference type="EMBL" id="JACGCM010002075">
    <property type="protein sequence ID" value="KAF6145324.1"/>
    <property type="molecule type" value="Genomic_DNA"/>
</dbReference>
<gene>
    <name evidence="1" type="ORF">GIB67_002348</name>
</gene>
<sequence length="56" mass="6144">MKINKEKNCVPVSSSFPSSPVLSLWKIETPNPSLIASILQACFNCDSLSNYTTPKN</sequence>
<protein>
    <submittedName>
        <fullName evidence="1">Uncharacterized protein</fullName>
    </submittedName>
</protein>
<name>A0A7J7LS35_9MAGN</name>
<evidence type="ECO:0000313" key="1">
    <source>
        <dbReference type="EMBL" id="KAF6145324.1"/>
    </source>
</evidence>
<accession>A0A7J7LS35</accession>
<reference evidence="1 2" key="1">
    <citation type="journal article" date="2020" name="IScience">
        <title>Genome Sequencing of the Endangered Kingdonia uniflora (Circaeasteraceae, Ranunculales) Reveals Potential Mechanisms of Evolutionary Specialization.</title>
        <authorList>
            <person name="Sun Y."/>
            <person name="Deng T."/>
            <person name="Zhang A."/>
            <person name="Moore M.J."/>
            <person name="Landis J.B."/>
            <person name="Lin N."/>
            <person name="Zhang H."/>
            <person name="Zhang X."/>
            <person name="Huang J."/>
            <person name="Zhang X."/>
            <person name="Sun H."/>
            <person name="Wang H."/>
        </authorList>
    </citation>
    <scope>NUCLEOTIDE SEQUENCE [LARGE SCALE GENOMIC DNA]</scope>
    <source>
        <strain evidence="1">TB1705</strain>
        <tissue evidence="1">Leaf</tissue>
    </source>
</reference>
<keyword evidence="2" id="KW-1185">Reference proteome</keyword>